<evidence type="ECO:0000313" key="2">
    <source>
        <dbReference type="Proteomes" id="UP000624041"/>
    </source>
</evidence>
<comment type="caution">
    <text evidence="1">The sequence shown here is derived from an EMBL/GenBank/DDBJ whole genome shotgun (WGS) entry which is preliminary data.</text>
</comment>
<sequence length="51" mass="5919">MNADITRSTKSDKPNIFPPSNTFLRLRENKLDEGYIYRLGSLVDESLKQFV</sequence>
<dbReference type="AlphaFoldDB" id="A0A918D610"/>
<reference evidence="1" key="1">
    <citation type="journal article" date="2014" name="Int. J. Syst. Evol. Microbiol.">
        <title>Complete genome sequence of Corynebacterium casei LMG S-19264T (=DSM 44701T), isolated from a smear-ripened cheese.</title>
        <authorList>
            <consortium name="US DOE Joint Genome Institute (JGI-PGF)"/>
            <person name="Walter F."/>
            <person name="Albersmeier A."/>
            <person name="Kalinowski J."/>
            <person name="Ruckert C."/>
        </authorList>
    </citation>
    <scope>NUCLEOTIDE SEQUENCE</scope>
    <source>
        <strain evidence="1">JCM 17251</strain>
    </source>
</reference>
<proteinExistence type="predicted"/>
<keyword evidence="2" id="KW-1185">Reference proteome</keyword>
<organism evidence="1 2">
    <name type="scientific">Oceanobacillus indicireducens</name>
    <dbReference type="NCBI Taxonomy" id="1004261"/>
    <lineage>
        <taxon>Bacteria</taxon>
        <taxon>Bacillati</taxon>
        <taxon>Bacillota</taxon>
        <taxon>Bacilli</taxon>
        <taxon>Bacillales</taxon>
        <taxon>Bacillaceae</taxon>
        <taxon>Oceanobacillus</taxon>
    </lineage>
</organism>
<reference evidence="1" key="2">
    <citation type="submission" date="2020-09" db="EMBL/GenBank/DDBJ databases">
        <authorList>
            <person name="Sun Q."/>
            <person name="Ohkuma M."/>
        </authorList>
    </citation>
    <scope>NUCLEOTIDE SEQUENCE</scope>
    <source>
        <strain evidence="1">JCM 17251</strain>
    </source>
</reference>
<dbReference type="EMBL" id="BMOS01000057">
    <property type="protein sequence ID" value="GGN67273.1"/>
    <property type="molecule type" value="Genomic_DNA"/>
</dbReference>
<evidence type="ECO:0000313" key="1">
    <source>
        <dbReference type="EMBL" id="GGN67273.1"/>
    </source>
</evidence>
<protein>
    <submittedName>
        <fullName evidence="1">Uncharacterized protein</fullName>
    </submittedName>
</protein>
<name>A0A918D610_9BACI</name>
<gene>
    <name evidence="1" type="ORF">GCM10007971_37980</name>
</gene>
<dbReference type="Proteomes" id="UP000624041">
    <property type="component" value="Unassembled WGS sequence"/>
</dbReference>
<accession>A0A918D610</accession>